<reference evidence="8 9" key="1">
    <citation type="journal article" date="2008" name="Nature">
        <title>The genome of the choanoflagellate Monosiga brevicollis and the origin of metazoans.</title>
        <authorList>
            <consortium name="JGI Sequencing"/>
            <person name="King N."/>
            <person name="Westbrook M.J."/>
            <person name="Young S.L."/>
            <person name="Kuo A."/>
            <person name="Abedin M."/>
            <person name="Chapman J."/>
            <person name="Fairclough S."/>
            <person name="Hellsten U."/>
            <person name="Isogai Y."/>
            <person name="Letunic I."/>
            <person name="Marr M."/>
            <person name="Pincus D."/>
            <person name="Putnam N."/>
            <person name="Rokas A."/>
            <person name="Wright K.J."/>
            <person name="Zuzow R."/>
            <person name="Dirks W."/>
            <person name="Good M."/>
            <person name="Goodstein D."/>
            <person name="Lemons D."/>
            <person name="Li W."/>
            <person name="Lyons J.B."/>
            <person name="Morris A."/>
            <person name="Nichols S."/>
            <person name="Richter D.J."/>
            <person name="Salamov A."/>
            <person name="Bork P."/>
            <person name="Lim W.A."/>
            <person name="Manning G."/>
            <person name="Miller W.T."/>
            <person name="McGinnis W."/>
            <person name="Shapiro H."/>
            <person name="Tjian R."/>
            <person name="Grigoriev I.V."/>
            <person name="Rokhsar D."/>
        </authorList>
    </citation>
    <scope>NUCLEOTIDE SEQUENCE [LARGE SCALE GENOMIC DNA]</scope>
    <source>
        <strain evidence="9">MX1 / ATCC 50154</strain>
    </source>
</reference>
<dbReference type="RefSeq" id="XP_001749373.1">
    <property type="nucleotide sequence ID" value="XM_001749321.1"/>
</dbReference>
<name>A9V9A3_MONBE</name>
<comment type="similarity">
    <text evidence="1">Belongs to the BicC family.</text>
</comment>
<dbReference type="GeneID" id="5894596"/>
<dbReference type="eggNOG" id="KOG2208">
    <property type="taxonomic scope" value="Eukaryota"/>
</dbReference>
<dbReference type="SMART" id="SM00454">
    <property type="entry name" value="SAM"/>
    <property type="match status" value="1"/>
</dbReference>
<dbReference type="Pfam" id="PF00013">
    <property type="entry name" value="KH_1"/>
    <property type="match status" value="1"/>
</dbReference>
<dbReference type="EMBL" id="CH991570">
    <property type="protein sequence ID" value="EDQ85894.1"/>
    <property type="molecule type" value="Genomic_DNA"/>
</dbReference>
<dbReference type="SMART" id="SM00322">
    <property type="entry name" value="KH"/>
    <property type="match status" value="1"/>
</dbReference>
<dbReference type="InterPro" id="IPR047549">
    <property type="entry name" value="BICC1_KH-I_rpt1"/>
</dbReference>
<feature type="region of interest" description="Disordered" evidence="5">
    <location>
        <begin position="622"/>
        <end position="667"/>
    </location>
</feature>
<dbReference type="PANTHER" id="PTHR10627:SF31">
    <property type="entry name" value="DODECA-SATELLITE-BINDING PROTEIN 1, ISOFORM A"/>
    <property type="match status" value="1"/>
</dbReference>
<evidence type="ECO:0000313" key="8">
    <source>
        <dbReference type="EMBL" id="EDQ85894.1"/>
    </source>
</evidence>
<keyword evidence="4" id="KW-0694">RNA-binding</keyword>
<evidence type="ECO:0000256" key="1">
    <source>
        <dbReference type="ARBA" id="ARBA00007662"/>
    </source>
</evidence>
<gene>
    <name evidence="8" type="ORF">MONBRDRAFT_28864</name>
</gene>
<dbReference type="GO" id="GO:0003729">
    <property type="term" value="F:mRNA binding"/>
    <property type="evidence" value="ECO:0000318"/>
    <property type="project" value="GO_Central"/>
</dbReference>
<keyword evidence="9" id="KW-1185">Reference proteome</keyword>
<feature type="signal peptide" evidence="6">
    <location>
        <begin position="1"/>
        <end position="50"/>
    </location>
</feature>
<feature type="domain" description="SAM" evidence="7">
    <location>
        <begin position="1351"/>
        <end position="1414"/>
    </location>
</feature>
<dbReference type="InterPro" id="IPR047554">
    <property type="entry name" value="BICC1_KH-I_rpt2"/>
</dbReference>
<dbReference type="InterPro" id="IPR013761">
    <property type="entry name" value="SAM/pointed_sf"/>
</dbReference>
<dbReference type="InParanoid" id="A9V9A3"/>
<dbReference type="Pfam" id="PF24234">
    <property type="entry name" value="KH_BICC1_1st"/>
    <property type="match status" value="1"/>
</dbReference>
<dbReference type="STRING" id="81824.A9V9A3"/>
<evidence type="ECO:0000313" key="9">
    <source>
        <dbReference type="Proteomes" id="UP000001357"/>
    </source>
</evidence>
<dbReference type="Pfam" id="PF00536">
    <property type="entry name" value="SAM_1"/>
    <property type="match status" value="1"/>
</dbReference>
<evidence type="ECO:0000256" key="4">
    <source>
        <dbReference type="PROSITE-ProRule" id="PRU00117"/>
    </source>
</evidence>
<protein>
    <recommendedName>
        <fullName evidence="7">SAM domain-containing protein</fullName>
    </recommendedName>
</protein>
<feature type="chain" id="PRO_5002745273" description="SAM domain-containing protein" evidence="6">
    <location>
        <begin position="51"/>
        <end position="1487"/>
    </location>
</feature>
<dbReference type="InterPro" id="IPR036612">
    <property type="entry name" value="KH_dom_type_1_sf"/>
</dbReference>
<dbReference type="InterPro" id="IPR004088">
    <property type="entry name" value="KH_dom_type_1"/>
</dbReference>
<keyword evidence="6" id="KW-0732">Signal</keyword>
<organism evidence="8 9">
    <name type="scientific">Monosiga brevicollis</name>
    <name type="common">Choanoflagellate</name>
    <dbReference type="NCBI Taxonomy" id="81824"/>
    <lineage>
        <taxon>Eukaryota</taxon>
        <taxon>Choanoflagellata</taxon>
        <taxon>Craspedida</taxon>
        <taxon>Salpingoecidae</taxon>
        <taxon>Monosiga</taxon>
    </lineage>
</organism>
<evidence type="ECO:0000256" key="3">
    <source>
        <dbReference type="ARBA" id="ARBA00022737"/>
    </source>
</evidence>
<proteinExistence type="inferred from homology"/>
<dbReference type="SUPFAM" id="SSF54791">
    <property type="entry name" value="Eukaryotic type KH-domain (KH-domain type I)"/>
    <property type="match status" value="1"/>
</dbReference>
<evidence type="ECO:0000256" key="2">
    <source>
        <dbReference type="ARBA" id="ARBA00022473"/>
    </source>
</evidence>
<dbReference type="Gene3D" id="1.10.150.50">
    <property type="entry name" value="Transcription Factor, Ets-1"/>
    <property type="match status" value="1"/>
</dbReference>
<dbReference type="PANTHER" id="PTHR10627">
    <property type="entry name" value="SCP160"/>
    <property type="match status" value="1"/>
</dbReference>
<keyword evidence="2" id="KW-0217">Developmental protein</keyword>
<dbReference type="PROSITE" id="PS50105">
    <property type="entry name" value="SAM_DOMAIN"/>
    <property type="match status" value="1"/>
</dbReference>
<feature type="compositionally biased region" description="Low complexity" evidence="5">
    <location>
        <begin position="1441"/>
        <end position="1463"/>
    </location>
</feature>
<dbReference type="CDD" id="cd22421">
    <property type="entry name" value="KH-I_BICC1_rpt2"/>
    <property type="match status" value="1"/>
</dbReference>
<dbReference type="CDD" id="cd09520">
    <property type="entry name" value="SAM_BICC1"/>
    <property type="match status" value="1"/>
</dbReference>
<keyword evidence="3" id="KW-0677">Repeat</keyword>
<evidence type="ECO:0000259" key="7">
    <source>
        <dbReference type="PROSITE" id="PS50105"/>
    </source>
</evidence>
<dbReference type="InterPro" id="IPR001660">
    <property type="entry name" value="SAM"/>
</dbReference>
<feature type="compositionally biased region" description="Polar residues" evidence="5">
    <location>
        <begin position="1464"/>
        <end position="1479"/>
    </location>
</feature>
<feature type="region of interest" description="Disordered" evidence="5">
    <location>
        <begin position="1432"/>
        <end position="1487"/>
    </location>
</feature>
<dbReference type="eggNOG" id="KOG4374">
    <property type="taxonomic scope" value="Eukaryota"/>
</dbReference>
<dbReference type="Gene3D" id="3.30.1370.10">
    <property type="entry name" value="K Homology domain, type 1"/>
    <property type="match status" value="1"/>
</dbReference>
<dbReference type="PROSITE" id="PS50084">
    <property type="entry name" value="KH_TYPE_1"/>
    <property type="match status" value="1"/>
</dbReference>
<dbReference type="KEGG" id="mbr:MONBRDRAFT_28864"/>
<evidence type="ECO:0000256" key="5">
    <source>
        <dbReference type="SAM" id="MobiDB-lite"/>
    </source>
</evidence>
<dbReference type="Proteomes" id="UP000001357">
    <property type="component" value="Unassembled WGS sequence"/>
</dbReference>
<dbReference type="SUPFAM" id="SSF47769">
    <property type="entry name" value="SAM/Pointed domain"/>
    <property type="match status" value="1"/>
</dbReference>
<sequence length="1487" mass="161855">MGSWLGHRWAGCAPGRLHRPVQDDRRHHHPHRPTPLLILLFASLFRVTSGIGSSPPGCGLVFNGAELLDPDTPLTIFLPENTAVPWHLAALTPAANLSGLIVVNSSIPHVLNLTASSDHQLLQGWWQLDYETQPDIPVLLSALCHVNATDSWTINWRLRLLVTDINEPVTFAHASSSVRLSQLGPAATALGPLIQTQDPDAPTSPWGQIRYSALAITDPSDPSTLAVQADPTTGLVFATGPPGRYTIMVNLTATDGGGAVDHLQIEADVFLAAVTCQQPTQCLVLRTTSCLNPSAASLRALNARRGNMCSHTSNGCAASPPLFCVVPESNISPWPVEQRRVDVLARHDMELLEARMHNYDENHLAQASRFGLVDKAQHHAGHEQLVFDAGALFKDGRVATDLFQGCSLTVLELRTAARLLHDMALQGVVDIHSLHTIMSSSVHKQWPWEQHFGLTEQALSVTSERLHTDLYVGMLALCVRGSAVDRLTLLFDTFGPPRGGLACGYHGCKYRSSIVRSPYNRTSLWIAEHDEHDEKLLAGAQLRRAVYVLYDLCRLNTTRAPFPPADKETLYRQFRKALDDRVRREGLTCEGFIKHASADPSGRAVVELLVANGADFGIEASEQAVLPPANQGDGSPRSERSKTTRAAMPEGHPSSAPATALEEDHRRRKRRVIALPEVMRSTRALSFEDRSKQFGRAARVDSSQGMQIDIVSAPMGRPSLVDLFLPKKRVQEGMGARSMQRACPPATPTLATPMLIVFPISIASPSCSILALSFTHSLPLCLSVSLSLSVSRAVVPGPPPGERKNNKMSDVMSGLVEDRVRIERRTLEYVLQGEHVFDAIARKHGIQAVTVDRNFKIGARSKKDPTIRILARSDQGAQMLAARQEILRICDTRSHRMVLRLEIVNEQHFYIIGRKGENMKRVSSTTGCHCHFPDHVRRGQPIMSAANQGAKDQVSISGQPDAVEHARRQIRGLMAIVFWFHLRGVERIDTTDIPPAARTVCEEYALTLFFKPGNQGTMVMIKGHNIAGRAGEGLKALGDATGTLMYFTMPGQDTGMMIEGPPQCVRAGLDMIQGTMPISLTFDLVEEMALELDDKSGRSGIDAEVLLAQILRAQELQGPILWSWSHELRARHLPPPRCARVLPRKVVEAKAKAKAKASAKAKAKASAKAKAKASAKAEAAPCYFAGDGFSFSMPATEFKRLQRQALEQAEEDAHLHQQSALGQDAGVASYEALRDAAEGSRGGRPWPSLSLSFNGALPSLAPGSSPAPSALGQGTLGHISERQGDAHQAGVSPLSAPLSPLSQASSGVFGGHAHALDSQHPSEDVFDLDMEREPSPSTPMPEVSGEVRSYFNIRSLPELLAKLNLHNYVQVFAQQEVDLCTFLSLSEEDMKQLGVSTFGARRKMAMAIKELRELRSYDQSFLATVYDLSGHEDPSLSANRSPATSLNLSSASSRMSRSHASPLAQSLNGSARASSSNLDNKFAWARD</sequence>
<evidence type="ECO:0000256" key="6">
    <source>
        <dbReference type="SAM" id="SignalP"/>
    </source>
</evidence>
<accession>A9V9A3</accession>
<dbReference type="InterPro" id="IPR004087">
    <property type="entry name" value="KH_dom"/>
</dbReference>
<dbReference type="InterPro" id="IPR037974">
    <property type="entry name" value="BICC1_SAM_dom"/>
</dbReference>